<dbReference type="EMBL" id="VUMT01000012">
    <property type="protein sequence ID" value="MSS64017.1"/>
    <property type="molecule type" value="Genomic_DNA"/>
</dbReference>
<keyword evidence="1" id="KW-0472">Membrane</keyword>
<reference evidence="2 3" key="1">
    <citation type="submission" date="2019-08" db="EMBL/GenBank/DDBJ databases">
        <title>In-depth cultivation of the pig gut microbiome towards novel bacterial diversity and tailored functional studies.</title>
        <authorList>
            <person name="Wylensek D."/>
            <person name="Hitch T.C.A."/>
            <person name="Clavel T."/>
        </authorList>
    </citation>
    <scope>NUCLEOTIDE SEQUENCE [LARGE SCALE GENOMIC DNA]</scope>
    <source>
        <strain evidence="2 3">WCA-693-APC-MOT-I</strain>
    </source>
</reference>
<organism evidence="2 3">
    <name type="scientific">Velocimicrobium porci</name>
    <dbReference type="NCBI Taxonomy" id="2606634"/>
    <lineage>
        <taxon>Bacteria</taxon>
        <taxon>Bacillati</taxon>
        <taxon>Bacillota</taxon>
        <taxon>Clostridia</taxon>
        <taxon>Lachnospirales</taxon>
        <taxon>Lachnospiraceae</taxon>
        <taxon>Velocimicrobium</taxon>
    </lineage>
</organism>
<keyword evidence="1" id="KW-0812">Transmembrane</keyword>
<comment type="caution">
    <text evidence="2">The sequence shown here is derived from an EMBL/GenBank/DDBJ whole genome shotgun (WGS) entry which is preliminary data.</text>
</comment>
<evidence type="ECO:0000256" key="1">
    <source>
        <dbReference type="SAM" id="Phobius"/>
    </source>
</evidence>
<evidence type="ECO:0000313" key="3">
    <source>
        <dbReference type="Proteomes" id="UP000482209"/>
    </source>
</evidence>
<sequence length="205" mass="24114">MKRKAGIYIAGTFFSVMLLSLCYYGSYRLSYQHFKQEEKQSEAEKSKAEMVETDTTKIATITPYTQCVLEEYDIETKTVTDKKMSILERFVGYTREELAEYLNVYLEEMPKEEKRNGLIAYDLISFSKDKIVLRKTYDSKQAAYKFFMVAKNSEIVVYYSDKKRVFEYTGLMVDSLPEEELTKLEQGFYVKDKQELYGILENYSS</sequence>
<feature type="transmembrane region" description="Helical" evidence="1">
    <location>
        <begin position="7"/>
        <end position="26"/>
    </location>
</feature>
<name>A0A6L5XZL7_9FIRM</name>
<gene>
    <name evidence="2" type="ORF">FYJ58_09035</name>
</gene>
<dbReference type="AlphaFoldDB" id="A0A6L5XZL7"/>
<protein>
    <recommendedName>
        <fullName evidence="4">Bypass of forespore C C-terminal domain-containing protein</fullName>
    </recommendedName>
</protein>
<evidence type="ECO:0000313" key="2">
    <source>
        <dbReference type="EMBL" id="MSS64017.1"/>
    </source>
</evidence>
<dbReference type="RefSeq" id="WP_154519422.1">
    <property type="nucleotide sequence ID" value="NZ_VUMT01000012.1"/>
</dbReference>
<accession>A0A6L5XZL7</accession>
<dbReference type="Proteomes" id="UP000482209">
    <property type="component" value="Unassembled WGS sequence"/>
</dbReference>
<keyword evidence="3" id="KW-1185">Reference proteome</keyword>
<keyword evidence="1" id="KW-1133">Transmembrane helix</keyword>
<evidence type="ECO:0008006" key="4">
    <source>
        <dbReference type="Google" id="ProtNLM"/>
    </source>
</evidence>
<proteinExistence type="predicted"/>